<gene>
    <name evidence="1" type="ORF">CCUS01_00980</name>
</gene>
<accession>A0AAI9V5J5</accession>
<keyword evidence="2" id="KW-1185">Reference proteome</keyword>
<name>A0AAI9V5J5_9PEZI</name>
<evidence type="ECO:0000313" key="1">
    <source>
        <dbReference type="EMBL" id="KAK1470862.1"/>
    </source>
</evidence>
<proteinExistence type="predicted"/>
<dbReference type="Proteomes" id="UP001239213">
    <property type="component" value="Unassembled WGS sequence"/>
</dbReference>
<dbReference type="EMBL" id="MPDP01000223">
    <property type="protein sequence ID" value="KAK1470862.1"/>
    <property type="molecule type" value="Genomic_DNA"/>
</dbReference>
<organism evidence="1 2">
    <name type="scientific">Colletotrichum cuscutae</name>
    <dbReference type="NCBI Taxonomy" id="1209917"/>
    <lineage>
        <taxon>Eukaryota</taxon>
        <taxon>Fungi</taxon>
        <taxon>Dikarya</taxon>
        <taxon>Ascomycota</taxon>
        <taxon>Pezizomycotina</taxon>
        <taxon>Sordariomycetes</taxon>
        <taxon>Hypocreomycetidae</taxon>
        <taxon>Glomerellales</taxon>
        <taxon>Glomerellaceae</taxon>
        <taxon>Colletotrichum</taxon>
        <taxon>Colletotrichum acutatum species complex</taxon>
    </lineage>
</organism>
<reference evidence="1" key="1">
    <citation type="submission" date="2016-11" db="EMBL/GenBank/DDBJ databases">
        <title>The genome sequence of Colletotrichum cuscutae.</title>
        <authorList>
            <person name="Baroncelli R."/>
        </authorList>
    </citation>
    <scope>NUCLEOTIDE SEQUENCE</scope>
    <source>
        <strain evidence="1">IMI 304802</strain>
    </source>
</reference>
<protein>
    <submittedName>
        <fullName evidence="1">Uncharacterized protein</fullName>
    </submittedName>
</protein>
<comment type="caution">
    <text evidence="1">The sequence shown here is derived from an EMBL/GenBank/DDBJ whole genome shotgun (WGS) entry which is preliminary data.</text>
</comment>
<evidence type="ECO:0000313" key="2">
    <source>
        <dbReference type="Proteomes" id="UP001239213"/>
    </source>
</evidence>
<dbReference type="AlphaFoldDB" id="A0AAI9V5J5"/>
<sequence length="150" mass="17600">MTESLRSTRWTLPALRLKFRMTPRPVLLTKPISNMFWNRKSQTLRQESCFAGRDFVKKAREYDFLLIKLMLNDQVCLVRNHRKLIRDGRLETIKLCDEEAKGNERHSSHWLVRHTIDIGDPEWGYNGNCWLKKSLKTCENAVGLLGGLLE</sequence>